<dbReference type="Gene3D" id="3.40.630.30">
    <property type="match status" value="1"/>
</dbReference>
<dbReference type="InterPro" id="IPR041496">
    <property type="entry name" value="YitH/HolE_GNAT"/>
</dbReference>
<dbReference type="Proteomes" id="UP000520770">
    <property type="component" value="Unassembled WGS sequence"/>
</dbReference>
<dbReference type="InterPro" id="IPR052729">
    <property type="entry name" value="Acyl/Acetyltrans_Enzymes"/>
</dbReference>
<name>A0A7W6V237_9HYPH</name>
<evidence type="ECO:0000313" key="2">
    <source>
        <dbReference type="EMBL" id="MBB4350765.1"/>
    </source>
</evidence>
<evidence type="ECO:0000313" key="7">
    <source>
        <dbReference type="Proteomes" id="UP000576087"/>
    </source>
</evidence>
<dbReference type="RefSeq" id="WP_183827993.1">
    <property type="nucleotide sequence ID" value="NZ_JACIGW010000006.1"/>
</dbReference>
<proteinExistence type="predicted"/>
<evidence type="ECO:0000313" key="4">
    <source>
        <dbReference type="EMBL" id="MBB4448574.1"/>
    </source>
</evidence>
<dbReference type="PROSITE" id="PS51186">
    <property type="entry name" value="GNAT"/>
    <property type="match status" value="1"/>
</dbReference>
<evidence type="ECO:0000313" key="6">
    <source>
        <dbReference type="Proteomes" id="UP000524535"/>
    </source>
</evidence>
<gene>
    <name evidence="3" type="ORF">GGE31_004497</name>
    <name evidence="2" type="ORF">GGE33_004539</name>
    <name evidence="4" type="ORF">GGE35_004420</name>
</gene>
<evidence type="ECO:0000313" key="5">
    <source>
        <dbReference type="Proteomes" id="UP000520770"/>
    </source>
</evidence>
<protein>
    <submittedName>
        <fullName evidence="4">GNAT superfamily N-acetyltransferase</fullName>
    </submittedName>
</protein>
<dbReference type="EMBL" id="JACIGW010000006">
    <property type="protein sequence ID" value="MBB4350765.1"/>
    <property type="molecule type" value="Genomic_DNA"/>
</dbReference>
<dbReference type="InterPro" id="IPR000182">
    <property type="entry name" value="GNAT_dom"/>
</dbReference>
<reference evidence="5 6" key="1">
    <citation type="submission" date="2020-08" db="EMBL/GenBank/DDBJ databases">
        <title>Genomic Encyclopedia of Type Strains, Phase IV (KMG-V): Genome sequencing to study the core and pangenomes of soil and plant-associated prokaryotes.</title>
        <authorList>
            <person name="Whitman W."/>
        </authorList>
    </citation>
    <scope>NUCLEOTIDE SEQUENCE [LARGE SCALE GENOMIC DNA]</scope>
    <source>
        <strain evidence="3 6">SEMIA 444</strain>
        <strain evidence="2 5">SEMIA 448</strain>
        <strain evidence="4 7">SEMIA 452</strain>
    </source>
</reference>
<evidence type="ECO:0000313" key="3">
    <source>
        <dbReference type="EMBL" id="MBB4413959.1"/>
    </source>
</evidence>
<dbReference type="AlphaFoldDB" id="A0A7W6V237"/>
<dbReference type="PANTHER" id="PTHR47237">
    <property type="entry name" value="SLL0310 PROTEIN"/>
    <property type="match status" value="1"/>
</dbReference>
<keyword evidence="4" id="KW-0808">Transferase</keyword>
<dbReference type="Proteomes" id="UP000576087">
    <property type="component" value="Unassembled WGS sequence"/>
</dbReference>
<organism evidence="4 7">
    <name type="scientific">Aliirhizobium cellulosilyticum</name>
    <dbReference type="NCBI Taxonomy" id="393664"/>
    <lineage>
        <taxon>Bacteria</taxon>
        <taxon>Pseudomonadati</taxon>
        <taxon>Pseudomonadota</taxon>
        <taxon>Alphaproteobacteria</taxon>
        <taxon>Hyphomicrobiales</taxon>
        <taxon>Rhizobiaceae</taxon>
        <taxon>Aliirhizobium</taxon>
    </lineage>
</organism>
<sequence length="299" mass="32964">MNTKIPQTLHVDAFEMRTADIADVELSQLQALSISVGWPHRAPDWQHARDVGHGFVALDEIGRISASTMWFPHGDQFATFGMLITAPRLQANGAARWLMERVLADCSGRHIRLNSTREARRLYVSFGFRPQRTIFQCQGEAVAPPATAAIADGLTLRRLDRADIEAVIALDTPAFGAERRVHLIRLLESSICYGLYDGDRLLAYSMRRRFGRGHVIGPIVASCDADAIVVTRPHIVAHVGSFLRIDLRFETGDFANFVQQSGMSVYDTVKTMVTSEAASYGESDGGRPIVYGLASQSFG</sequence>
<dbReference type="EMBL" id="JACIHM010000007">
    <property type="protein sequence ID" value="MBB4448574.1"/>
    <property type="molecule type" value="Genomic_DNA"/>
</dbReference>
<keyword evidence="6" id="KW-1185">Reference proteome</keyword>
<dbReference type="Proteomes" id="UP000524535">
    <property type="component" value="Unassembled WGS sequence"/>
</dbReference>
<dbReference type="Gene3D" id="3.40.630.90">
    <property type="match status" value="1"/>
</dbReference>
<feature type="domain" description="N-acetyltransferase" evidence="1">
    <location>
        <begin position="16"/>
        <end position="157"/>
    </location>
</feature>
<evidence type="ECO:0000259" key="1">
    <source>
        <dbReference type="PROSITE" id="PS51186"/>
    </source>
</evidence>
<dbReference type="EMBL" id="JACIGY010000007">
    <property type="protein sequence ID" value="MBB4413959.1"/>
    <property type="molecule type" value="Genomic_DNA"/>
</dbReference>
<dbReference type="Pfam" id="PF18014">
    <property type="entry name" value="Acetyltransf_18"/>
    <property type="match status" value="1"/>
</dbReference>
<dbReference type="Pfam" id="PF13673">
    <property type="entry name" value="Acetyltransf_10"/>
    <property type="match status" value="1"/>
</dbReference>
<dbReference type="PANTHER" id="PTHR47237:SF2">
    <property type="entry name" value="BLL4206 PROTEIN"/>
    <property type="match status" value="1"/>
</dbReference>
<comment type="caution">
    <text evidence="4">The sequence shown here is derived from an EMBL/GenBank/DDBJ whole genome shotgun (WGS) entry which is preliminary data.</text>
</comment>
<dbReference type="SUPFAM" id="SSF55729">
    <property type="entry name" value="Acyl-CoA N-acyltransferases (Nat)"/>
    <property type="match status" value="1"/>
</dbReference>
<dbReference type="GO" id="GO:0016747">
    <property type="term" value="F:acyltransferase activity, transferring groups other than amino-acyl groups"/>
    <property type="evidence" value="ECO:0007669"/>
    <property type="project" value="InterPro"/>
</dbReference>
<accession>A0A7W6V237</accession>
<dbReference type="InterPro" id="IPR016181">
    <property type="entry name" value="Acyl_CoA_acyltransferase"/>
</dbReference>